<name>A0A1Q4V8E9_9ACTN</name>
<evidence type="ECO:0008006" key="3">
    <source>
        <dbReference type="Google" id="ProtNLM"/>
    </source>
</evidence>
<evidence type="ECO:0000313" key="2">
    <source>
        <dbReference type="Proteomes" id="UP000186455"/>
    </source>
</evidence>
<evidence type="ECO:0000313" key="1">
    <source>
        <dbReference type="EMBL" id="OKH94128.1"/>
    </source>
</evidence>
<dbReference type="Pfam" id="PF14081">
    <property type="entry name" value="DUF4262"/>
    <property type="match status" value="1"/>
</dbReference>
<dbReference type="Proteomes" id="UP000186455">
    <property type="component" value="Unassembled WGS sequence"/>
</dbReference>
<dbReference type="EMBL" id="LFBV01000003">
    <property type="protein sequence ID" value="OKH94128.1"/>
    <property type="molecule type" value="Genomic_DNA"/>
</dbReference>
<reference evidence="1 2" key="1">
    <citation type="submission" date="2015-06" db="EMBL/GenBank/DDBJ databases">
        <title>Cloning and characterization of the uncialamcin biosynthetic gene cluster.</title>
        <authorList>
            <person name="Yan X."/>
            <person name="Huang T."/>
            <person name="Ge H."/>
            <person name="Shen B."/>
        </authorList>
    </citation>
    <scope>NUCLEOTIDE SEQUENCE [LARGE SCALE GENOMIC DNA]</scope>
    <source>
        <strain evidence="1 2">DCA2648</strain>
    </source>
</reference>
<comment type="caution">
    <text evidence="1">The sequence shown here is derived from an EMBL/GenBank/DDBJ whole genome shotgun (WGS) entry which is preliminary data.</text>
</comment>
<dbReference type="AlphaFoldDB" id="A0A1Q4V8E9"/>
<dbReference type="STRING" id="1048205.AB852_16005"/>
<protein>
    <recommendedName>
        <fullName evidence="3">DUF4262 domain-containing protein</fullName>
    </recommendedName>
</protein>
<sequence>MHDDPAECRCVICHDYGDRHEADALDLRTLEHVLGHGWSVVTVPPDEEGPGFAYTIGLWHSFRTPEVAMFGLDIHVMRTCLNTLGQRAAQGRTLSDGQRCTDVIAHHSLALKAVDPRWHRTFFGSAISFYRRPPFPVLEAVWPDREGHYLWQDESGHSYRKSQPWLWLEPAEHPVGVWTTPL</sequence>
<organism evidence="1 2">
    <name type="scientific">Streptomyces uncialis</name>
    <dbReference type="NCBI Taxonomy" id="1048205"/>
    <lineage>
        <taxon>Bacteria</taxon>
        <taxon>Bacillati</taxon>
        <taxon>Actinomycetota</taxon>
        <taxon>Actinomycetes</taxon>
        <taxon>Kitasatosporales</taxon>
        <taxon>Streptomycetaceae</taxon>
        <taxon>Streptomyces</taxon>
    </lineage>
</organism>
<dbReference type="InterPro" id="IPR025358">
    <property type="entry name" value="DUF4262"/>
</dbReference>
<accession>A0A1Q4V8E9</accession>
<keyword evidence="2" id="KW-1185">Reference proteome</keyword>
<proteinExistence type="predicted"/>
<gene>
    <name evidence="1" type="ORF">AB852_16005</name>
</gene>
<dbReference type="RefSeq" id="WP_073788712.1">
    <property type="nucleotide sequence ID" value="NZ_LFBV01000003.1"/>
</dbReference>